<comment type="subcellular location">
    <subcellularLocation>
        <location evidence="1">Periplasm</location>
    </subcellularLocation>
</comment>
<evidence type="ECO:0000256" key="3">
    <source>
        <dbReference type="ARBA" id="ARBA00022448"/>
    </source>
</evidence>
<dbReference type="AlphaFoldDB" id="A0A6F9MWI3"/>
<dbReference type="Gene3D" id="3.40.190.10">
    <property type="entry name" value="Periplasmic binding protein-like II"/>
    <property type="match status" value="2"/>
</dbReference>
<reference evidence="6" key="1">
    <citation type="submission" date="2020-01" db="EMBL/GenBank/DDBJ databases">
        <authorList>
            <consortium name="GenomeTrakr network: Whole genome sequencing for foodborne pathogen traceback"/>
        </authorList>
    </citation>
    <scope>NUCLEOTIDE SEQUENCE</scope>
    <source>
        <strain evidence="6">CFSAN096326</strain>
    </source>
</reference>
<dbReference type="CDD" id="cd13519">
    <property type="entry name" value="PBP2_PEB3_AcfC"/>
    <property type="match status" value="1"/>
</dbReference>
<dbReference type="PANTHER" id="PTHR30368:SF2">
    <property type="entry name" value="SULFATE-BINDING PROTEIN"/>
    <property type="match status" value="1"/>
</dbReference>
<dbReference type="InterPro" id="IPR005669">
    <property type="entry name" value="Thiosulph/SO4-bd"/>
</dbReference>
<gene>
    <name evidence="6" type="primary">peb3</name>
    <name evidence="6" type="ORF">GRO02_04795</name>
</gene>
<dbReference type="PANTHER" id="PTHR30368">
    <property type="entry name" value="SULFATE-BINDING PROTEIN"/>
    <property type="match status" value="1"/>
</dbReference>
<dbReference type="GO" id="GO:1902358">
    <property type="term" value="P:sulfate transmembrane transport"/>
    <property type="evidence" value="ECO:0007669"/>
    <property type="project" value="InterPro"/>
</dbReference>
<proteinExistence type="inferred from homology"/>
<sequence>MKKIIKLLSVCALTFSMANADVNLYGPGGPHTALKDVANKYTEKTGVKINVNFGPQATWMDKAKENADILFGASDQSALAIASDFEKDFDVHKIKPLYFREAIILTQKGNPLKIKGLKDLTKKGVRIVVPEGAGKSNTSGTGVWEDMIGRTKDIKTIQNFRSNIVAFVPNSGSAKKLFAQDKADAWITWIDWSKSNPDLGSAVAIEKDLVVYRTLNVVAKENSDKEVYDFIAYLESKEAKEIFKKYGWKKSAN</sequence>
<evidence type="ECO:0000256" key="2">
    <source>
        <dbReference type="ARBA" id="ARBA00006099"/>
    </source>
</evidence>
<dbReference type="SUPFAM" id="SSF53850">
    <property type="entry name" value="Periplasmic binding protein-like II"/>
    <property type="match status" value="1"/>
</dbReference>
<dbReference type="GO" id="GO:0042597">
    <property type="term" value="C:periplasmic space"/>
    <property type="evidence" value="ECO:0007669"/>
    <property type="project" value="UniProtKB-SubCell"/>
</dbReference>
<comment type="similarity">
    <text evidence="2">Belongs to the prokaryotic sulfate-binding protein family.</text>
</comment>
<keyword evidence="5" id="KW-0574">Periplasm</keyword>
<dbReference type="Pfam" id="PF13531">
    <property type="entry name" value="SBP_bac_11"/>
    <property type="match status" value="1"/>
</dbReference>
<accession>A0A6F9MWI3</accession>
<keyword evidence="3" id="KW-0813">Transport</keyword>
<dbReference type="GO" id="GO:0140104">
    <property type="term" value="F:molecular carrier activity"/>
    <property type="evidence" value="ECO:0007669"/>
    <property type="project" value="InterPro"/>
</dbReference>
<comment type="caution">
    <text evidence="6">The sequence shown here is derived from an EMBL/GenBank/DDBJ whole genome shotgun (WGS) entry which is preliminary data.</text>
</comment>
<dbReference type="EMBL" id="AANOQJ010000005">
    <property type="protein sequence ID" value="EDP8036428.1"/>
    <property type="molecule type" value="Genomic_DNA"/>
</dbReference>
<evidence type="ECO:0000256" key="4">
    <source>
        <dbReference type="ARBA" id="ARBA00022729"/>
    </source>
</evidence>
<organism evidence="6">
    <name type="scientific">Campylobacter jejuni</name>
    <dbReference type="NCBI Taxonomy" id="197"/>
    <lineage>
        <taxon>Bacteria</taxon>
        <taxon>Pseudomonadati</taxon>
        <taxon>Campylobacterota</taxon>
        <taxon>Epsilonproteobacteria</taxon>
        <taxon>Campylobacterales</taxon>
        <taxon>Campylobacteraceae</taxon>
        <taxon>Campylobacter</taxon>
    </lineage>
</organism>
<keyword evidence="4" id="KW-0732">Signal</keyword>
<evidence type="ECO:0000256" key="5">
    <source>
        <dbReference type="ARBA" id="ARBA00022764"/>
    </source>
</evidence>
<evidence type="ECO:0000313" key="6">
    <source>
        <dbReference type="EMBL" id="EDP8036428.1"/>
    </source>
</evidence>
<protein>
    <submittedName>
        <fullName evidence="6">AcfC family glycoprotein adhesin PEB3</fullName>
    </submittedName>
</protein>
<name>A0A6F9MWI3_CAMJU</name>
<evidence type="ECO:0000256" key="1">
    <source>
        <dbReference type="ARBA" id="ARBA00004418"/>
    </source>
</evidence>